<reference evidence="1 2" key="1">
    <citation type="submission" date="2017-08" db="EMBL/GenBank/DDBJ databases">
        <title>Burning lignite coal seam in the remote Altai Mountains harbors a hydrogen-driven thermophilic microbial community.</title>
        <authorList>
            <person name="Kadnikov V.V."/>
            <person name="Mardanov A.V."/>
            <person name="Ivasenko D."/>
            <person name="Beletsky A.V."/>
            <person name="Karnachuk O.V."/>
            <person name="Ravin N.V."/>
        </authorList>
    </citation>
    <scope>NUCLEOTIDE SEQUENCE [LARGE SCALE GENOMIC DNA]</scope>
    <source>
        <strain evidence="1">AL31</strain>
    </source>
</reference>
<proteinExistence type="predicted"/>
<evidence type="ECO:0000313" key="1">
    <source>
        <dbReference type="EMBL" id="PTQ51513.1"/>
    </source>
</evidence>
<dbReference type="AlphaFoldDB" id="A0A2T5G5R8"/>
<dbReference type="Proteomes" id="UP000244016">
    <property type="component" value="Unassembled WGS sequence"/>
</dbReference>
<comment type="caution">
    <text evidence="1">The sequence shown here is derived from an EMBL/GenBank/DDBJ whole genome shotgun (WGS) entry which is preliminary data.</text>
</comment>
<name>A0A2T5G5R8_9BACL</name>
<sequence length="142" mass="14901">MWSTTVEVLLVASLLVLALGVTYGPLSAALGHARTACAVADLDDDLLLVRTVAALAGTQGRVILPGSDHERTYRLEFAGTDGSLRTAEGELPPGVGVRGGGTVAFGQTGRLRPPSHTFTLVERGGRERPYGISAQTGRLYEK</sequence>
<organism evidence="1 2">
    <name type="scientific">Brockia lithotrophica</name>
    <dbReference type="NCBI Taxonomy" id="933949"/>
    <lineage>
        <taxon>Bacteria</taxon>
        <taxon>Bacillati</taxon>
        <taxon>Bacillota</taxon>
        <taxon>Bacilli</taxon>
        <taxon>Bacillales</taxon>
        <taxon>Bacillales Family X. Incertae Sedis</taxon>
        <taxon>Brockia</taxon>
    </lineage>
</organism>
<gene>
    <name evidence="1" type="ORF">BLITH_1590</name>
</gene>
<protein>
    <submittedName>
        <fullName evidence="1">Uncharacterized protein</fullName>
    </submittedName>
</protein>
<evidence type="ECO:0000313" key="2">
    <source>
        <dbReference type="Proteomes" id="UP000244016"/>
    </source>
</evidence>
<dbReference type="EMBL" id="PEBW01000005">
    <property type="protein sequence ID" value="PTQ51513.1"/>
    <property type="molecule type" value="Genomic_DNA"/>
</dbReference>
<accession>A0A2T5G5R8</accession>